<keyword evidence="1" id="KW-0472">Membrane</keyword>
<gene>
    <name evidence="2" type="ORF">BCM40_02160</name>
</gene>
<feature type="transmembrane region" description="Helical" evidence="1">
    <location>
        <begin position="428"/>
        <end position="445"/>
    </location>
</feature>
<dbReference type="PANTHER" id="PTHR38454">
    <property type="entry name" value="INTEGRAL MEMBRANE PROTEIN-RELATED"/>
    <property type="match status" value="1"/>
</dbReference>
<evidence type="ECO:0000313" key="2">
    <source>
        <dbReference type="EMBL" id="ANU22217.1"/>
    </source>
</evidence>
<dbReference type="OrthoDB" id="9815466at2"/>
<protein>
    <recommendedName>
        <fullName evidence="4">YfhO family protein</fullName>
    </recommendedName>
</protein>
<feature type="transmembrane region" description="Helical" evidence="1">
    <location>
        <begin position="7"/>
        <end position="26"/>
    </location>
</feature>
<dbReference type="KEGG" id="pdg:BCM40_02160"/>
<feature type="transmembrane region" description="Helical" evidence="1">
    <location>
        <begin position="835"/>
        <end position="855"/>
    </location>
</feature>
<feature type="transmembrane region" description="Helical" evidence="1">
    <location>
        <begin position="77"/>
        <end position="97"/>
    </location>
</feature>
<proteinExistence type="predicted"/>
<sequence length="865" mass="99093">MQKFRPIVVLMLISLILSAIGHLVFLRQWSNDHFMVGINDGLSQMMPFKHLLYQQYTQGEFFYSFDFGIGAGTFSELSYYFSTSIVFLVTVIIVSMLQTLHIIQTTDVLFWANAAVFISIIRLAAILFITTRLFMYMKISKPAALLGASLYGISGMYFRHVTYWEFFADAFLWLPILLLGVEKIFREQKPGWFIIAVAISMIDNFYFAYINLLLTAIYILFRLFIPLAVNEQSKMKNMISFLVAGSIGAGISAVSFIPAVYAYLNNHRPDFKQEILWVDEAIDNILFSSSIIVLPAFFVLVLFSWFLYRNKTFRLFALLGIVAIIMHNSPMIGSAFNGFSAPQYRWEYFLSLVMGGAVAVAIDHLHKFTWRSFFIPALLAIFSFWFYTWRDKYFEIDSQFSTLSINALVITFTLLFLYTLFKKDFIKWTLMASILIWTLLFANLYQTEKILEEGDISQVGKKLMTGVDYNDPEIIELLDYIHEQENNGPYRIDWMEGVRNNTPIVQDFQGFSAYSSILNENLLYFYLYDLEIDMGRESVSRYATLGNRANLYSMLQGKYIIRSRGDSNIPYGFDEIHASPKYIIYKNNYVLPFARSTANVYEEQQLAAASPLMREQAMLTGVVLDRGEVADPLPEPDENILNFATVPIGATFNDGLLKVVERTGGLNLNLDNPPKSGGDLFVSFHLITKAEDQGFLLEVNDYQTTRKSNQSIYKTFVDDLTIRIPAEDLIKIRLPKGEYEITEIQVYAASYQALRKQADEPDLSSNLSIDGSQVELNFDNAAHDEFLKLSIPYERGWRATINGEKVEVLKADFAFMALPLEAGNNNISLSYRPPFFKPTAAVSIVSLFLGFVFVFRKRRRQNEKI</sequence>
<dbReference type="AlphaFoldDB" id="A0A1C7EFP2"/>
<feature type="transmembrane region" description="Helical" evidence="1">
    <location>
        <begin position="241"/>
        <end position="264"/>
    </location>
</feature>
<evidence type="ECO:0008006" key="4">
    <source>
        <dbReference type="Google" id="ProtNLM"/>
    </source>
</evidence>
<dbReference type="Pfam" id="PF09586">
    <property type="entry name" value="YfhO"/>
    <property type="match status" value="1"/>
</dbReference>
<feature type="transmembrane region" description="Helical" evidence="1">
    <location>
        <begin position="400"/>
        <end position="421"/>
    </location>
</feature>
<keyword evidence="1" id="KW-0812">Transmembrane</keyword>
<organism evidence="2 3">
    <name type="scientific">Planococcus donghaensis</name>
    <dbReference type="NCBI Taxonomy" id="414778"/>
    <lineage>
        <taxon>Bacteria</taxon>
        <taxon>Bacillati</taxon>
        <taxon>Bacillota</taxon>
        <taxon>Bacilli</taxon>
        <taxon>Bacillales</taxon>
        <taxon>Caryophanaceae</taxon>
        <taxon>Planococcus</taxon>
    </lineage>
</organism>
<dbReference type="RefSeq" id="WP_065525343.1">
    <property type="nucleotide sequence ID" value="NZ_CP016543.2"/>
</dbReference>
<evidence type="ECO:0000313" key="3">
    <source>
        <dbReference type="Proteomes" id="UP000092495"/>
    </source>
</evidence>
<evidence type="ECO:0000256" key="1">
    <source>
        <dbReference type="SAM" id="Phobius"/>
    </source>
</evidence>
<dbReference type="Proteomes" id="UP000092495">
    <property type="component" value="Chromosome"/>
</dbReference>
<feature type="transmembrane region" description="Helical" evidence="1">
    <location>
        <begin position="284"/>
        <end position="308"/>
    </location>
</feature>
<keyword evidence="1" id="KW-1133">Transmembrane helix</keyword>
<feature type="transmembrane region" description="Helical" evidence="1">
    <location>
        <begin position="372"/>
        <end position="388"/>
    </location>
</feature>
<dbReference type="InterPro" id="IPR018580">
    <property type="entry name" value="Uncharacterised_YfhO"/>
</dbReference>
<accession>A0A1C7EFP2</accession>
<name>A0A1C7EFP2_9BACL</name>
<reference evidence="2" key="1">
    <citation type="submission" date="2016-10" db="EMBL/GenBank/DDBJ databases">
        <authorList>
            <person name="See-Too W.S."/>
        </authorList>
    </citation>
    <scope>NUCLEOTIDE SEQUENCE</scope>
    <source>
        <strain evidence="2">DSM 22276</strain>
    </source>
</reference>
<dbReference type="PANTHER" id="PTHR38454:SF1">
    <property type="entry name" value="INTEGRAL MEMBRANE PROTEIN"/>
    <property type="match status" value="1"/>
</dbReference>
<feature type="transmembrane region" description="Helical" evidence="1">
    <location>
        <begin position="205"/>
        <end position="229"/>
    </location>
</feature>
<dbReference type="EMBL" id="CP016543">
    <property type="protein sequence ID" value="ANU22217.1"/>
    <property type="molecule type" value="Genomic_DNA"/>
</dbReference>
<feature type="transmembrane region" description="Helical" evidence="1">
    <location>
        <begin position="315"/>
        <end position="336"/>
    </location>
</feature>
<dbReference type="STRING" id="414778.BCM40_02160"/>
<keyword evidence="3" id="KW-1185">Reference proteome</keyword>
<feature type="transmembrane region" description="Helical" evidence="1">
    <location>
        <begin position="348"/>
        <end position="365"/>
    </location>
</feature>
<feature type="transmembrane region" description="Helical" evidence="1">
    <location>
        <begin position="166"/>
        <end position="185"/>
    </location>
</feature>
<feature type="transmembrane region" description="Helical" evidence="1">
    <location>
        <begin position="109"/>
        <end position="130"/>
    </location>
</feature>